<keyword evidence="2" id="KW-0812">Transmembrane</keyword>
<organism evidence="3 4">
    <name type="scientific">Streptomyces avermitilis</name>
    <dbReference type="NCBI Taxonomy" id="33903"/>
    <lineage>
        <taxon>Bacteria</taxon>
        <taxon>Bacillati</taxon>
        <taxon>Actinomycetota</taxon>
        <taxon>Actinomycetes</taxon>
        <taxon>Kitasatosporales</taxon>
        <taxon>Streptomycetaceae</taxon>
        <taxon>Streptomyces</taxon>
    </lineage>
</organism>
<evidence type="ECO:0000313" key="4">
    <source>
        <dbReference type="Proteomes" id="UP000302139"/>
    </source>
</evidence>
<proteinExistence type="predicted"/>
<comment type="caution">
    <text evidence="3">The sequence shown here is derived from an EMBL/GenBank/DDBJ whole genome shotgun (WGS) entry which is preliminary data.</text>
</comment>
<keyword evidence="2" id="KW-1133">Transmembrane helix</keyword>
<feature type="region of interest" description="Disordered" evidence="1">
    <location>
        <begin position="80"/>
        <end position="109"/>
    </location>
</feature>
<name>A0A4D4M016_STRAX</name>
<accession>A0A4D4M016</accession>
<feature type="transmembrane region" description="Helical" evidence="2">
    <location>
        <begin position="26"/>
        <end position="48"/>
    </location>
</feature>
<dbReference type="Proteomes" id="UP000302139">
    <property type="component" value="Unassembled WGS sequence"/>
</dbReference>
<evidence type="ECO:0000313" key="3">
    <source>
        <dbReference type="EMBL" id="GDY64203.1"/>
    </source>
</evidence>
<reference evidence="3 4" key="1">
    <citation type="submission" date="2019-04" db="EMBL/GenBank/DDBJ databases">
        <title>Draft genome sequences of Streptomyces avermitilis NBRC 14893.</title>
        <authorList>
            <person name="Komaki H."/>
            <person name="Tamura T."/>
            <person name="Hosoyama A."/>
        </authorList>
    </citation>
    <scope>NUCLEOTIDE SEQUENCE [LARGE SCALE GENOMIC DNA]</scope>
    <source>
        <strain evidence="3 4">NBRC 14893</strain>
    </source>
</reference>
<sequence length="109" mass="11182">MCNGLSPTQVASRLKELDRIQRRLEAAGFTLCGVLFISTAGCYAAVIFSAQAANGPATTAWVAFAVLSSGISAALFKATRSAQKRRRSRKASPGGAEVPAAGTAPACAH</sequence>
<dbReference type="EMBL" id="BJHX01000001">
    <property type="protein sequence ID" value="GDY64203.1"/>
    <property type="molecule type" value="Genomic_DNA"/>
</dbReference>
<keyword evidence="2" id="KW-0472">Membrane</keyword>
<protein>
    <submittedName>
        <fullName evidence="3">Uncharacterized protein</fullName>
    </submittedName>
</protein>
<evidence type="ECO:0000256" key="1">
    <source>
        <dbReference type="SAM" id="MobiDB-lite"/>
    </source>
</evidence>
<dbReference type="AlphaFoldDB" id="A0A4D4M016"/>
<gene>
    <name evidence="3" type="ORF">SAV14893_035960</name>
</gene>
<feature type="transmembrane region" description="Helical" evidence="2">
    <location>
        <begin position="60"/>
        <end position="79"/>
    </location>
</feature>
<evidence type="ECO:0000256" key="2">
    <source>
        <dbReference type="SAM" id="Phobius"/>
    </source>
</evidence>